<dbReference type="InterPro" id="IPR052514">
    <property type="entry name" value="SAM-dependent_MTase"/>
</dbReference>
<evidence type="ECO:0000313" key="4">
    <source>
        <dbReference type="Proteomes" id="UP000663889"/>
    </source>
</evidence>
<dbReference type="PANTHER" id="PTHR34203:SF15">
    <property type="entry name" value="SLL1173 PROTEIN"/>
    <property type="match status" value="1"/>
</dbReference>
<dbReference type="Gene3D" id="3.40.50.150">
    <property type="entry name" value="Vaccinia Virus protein VP39"/>
    <property type="match status" value="1"/>
</dbReference>
<comment type="caution">
    <text evidence="3">The sequence shown here is derived from an EMBL/GenBank/DDBJ whole genome shotgun (WGS) entry which is preliminary data.</text>
</comment>
<feature type="transmembrane region" description="Helical" evidence="1">
    <location>
        <begin position="12"/>
        <end position="35"/>
    </location>
</feature>
<evidence type="ECO:0000313" key="3">
    <source>
        <dbReference type="EMBL" id="CAF1064349.1"/>
    </source>
</evidence>
<keyword evidence="1" id="KW-0472">Membrane</keyword>
<name>A0A814LGB6_9BILA</name>
<dbReference type="EMBL" id="CAJNOU010000682">
    <property type="protein sequence ID" value="CAF1064349.1"/>
    <property type="molecule type" value="Genomic_DNA"/>
</dbReference>
<dbReference type="SUPFAM" id="SSF53335">
    <property type="entry name" value="S-adenosyl-L-methionine-dependent methyltransferases"/>
    <property type="match status" value="1"/>
</dbReference>
<dbReference type="Pfam" id="PF05050">
    <property type="entry name" value="Methyltransf_21"/>
    <property type="match status" value="1"/>
</dbReference>
<keyword evidence="1" id="KW-0812">Transmembrane</keyword>
<evidence type="ECO:0000259" key="2">
    <source>
        <dbReference type="Pfam" id="PF05050"/>
    </source>
</evidence>
<accession>A0A814LGB6</accession>
<dbReference type="NCBIfam" id="TIGR01444">
    <property type="entry name" value="fkbM_fam"/>
    <property type="match status" value="1"/>
</dbReference>
<evidence type="ECO:0000256" key="1">
    <source>
        <dbReference type="SAM" id="Phobius"/>
    </source>
</evidence>
<dbReference type="PANTHER" id="PTHR34203">
    <property type="entry name" value="METHYLTRANSFERASE, FKBM FAMILY PROTEIN"/>
    <property type="match status" value="1"/>
</dbReference>
<dbReference type="InterPro" id="IPR006342">
    <property type="entry name" value="FkbM_mtfrase"/>
</dbReference>
<dbReference type="InterPro" id="IPR036047">
    <property type="entry name" value="F-box-like_dom_sf"/>
</dbReference>
<dbReference type="InterPro" id="IPR029063">
    <property type="entry name" value="SAM-dependent_MTases_sf"/>
</dbReference>
<keyword evidence="1" id="KW-1133">Transmembrane helix</keyword>
<sequence>MINKRVTDGMDHYFVISATFIMDSGPFIDVIPIILNYLDLKSLVHLAETCYFWKERIYTDVKLWPKVIELPYVGCMDNYAGVHNVLEDVIEIKLWSMVRPPDDPQALEKVLEKMASSEQSIKRFALAKKVCIPIVVGLFYHIYFFTDYKLSIQSSSFERLKSMIGNFAQYETTTESTTESTTIEITTATIITTTTTPFEIVVDMDDRTPLYQLATRNGSKPFTGGARTKLFEIVRLHDTCRTNTSLIVVDVGANLGDFGLYAAACNCSVYMFERQPEVIALLQISIAVNEFTQPPVHLFYNAIGDTPLNSTFLEGSSNYNTKNLITPITVQTVQFDNIAWSSLIYILKIDFDNFGLNVLRSGQDLFRKKRVRHLILEYNSVTNDQATKQALVNYIHQTLRPKHVFVFHPDEETLYGPLFFRHLKDLPNQQNDQRPIVGLFAIMGIRMKKESINAEPYNADSFFA</sequence>
<dbReference type="SUPFAM" id="SSF81383">
    <property type="entry name" value="F-box domain"/>
    <property type="match status" value="1"/>
</dbReference>
<protein>
    <recommendedName>
        <fullName evidence="2">Methyltransferase FkbM domain-containing protein</fullName>
    </recommendedName>
</protein>
<proteinExistence type="predicted"/>
<dbReference type="AlphaFoldDB" id="A0A814LGB6"/>
<reference evidence="3" key="1">
    <citation type="submission" date="2021-02" db="EMBL/GenBank/DDBJ databases">
        <authorList>
            <person name="Nowell W R."/>
        </authorList>
    </citation>
    <scope>NUCLEOTIDE SEQUENCE</scope>
</reference>
<dbReference type="Proteomes" id="UP000663889">
    <property type="component" value="Unassembled WGS sequence"/>
</dbReference>
<organism evidence="3 4">
    <name type="scientific">Rotaria sordida</name>
    <dbReference type="NCBI Taxonomy" id="392033"/>
    <lineage>
        <taxon>Eukaryota</taxon>
        <taxon>Metazoa</taxon>
        <taxon>Spiralia</taxon>
        <taxon>Gnathifera</taxon>
        <taxon>Rotifera</taxon>
        <taxon>Eurotatoria</taxon>
        <taxon>Bdelloidea</taxon>
        <taxon>Philodinida</taxon>
        <taxon>Philodinidae</taxon>
        <taxon>Rotaria</taxon>
    </lineage>
</organism>
<feature type="domain" description="Methyltransferase FkbM" evidence="2">
    <location>
        <begin position="250"/>
        <end position="385"/>
    </location>
</feature>
<gene>
    <name evidence="3" type="ORF">SEV965_LOCUS14015</name>
</gene>